<evidence type="ECO:0000256" key="12">
    <source>
        <dbReference type="ARBA" id="ARBA00046792"/>
    </source>
</evidence>
<feature type="domain" description="ExoI C-terminal" evidence="18">
    <location>
        <begin position="350"/>
        <end position="472"/>
    </location>
</feature>
<accession>A0A520LL22</accession>
<evidence type="ECO:0000259" key="18">
    <source>
        <dbReference type="PROSITE" id="PS51785"/>
    </source>
</evidence>
<dbReference type="GO" id="GO:0006281">
    <property type="term" value="P:DNA repair"/>
    <property type="evidence" value="ECO:0007669"/>
    <property type="project" value="UniProtKB-KW"/>
</dbReference>
<dbReference type="InterPro" id="IPR023607">
    <property type="entry name" value="Exodeoxyribonuclease_I"/>
</dbReference>
<dbReference type="CDD" id="cd06138">
    <property type="entry name" value="ExoI_N"/>
    <property type="match status" value="1"/>
</dbReference>
<feature type="domain" description="ExoI SH3-like" evidence="17">
    <location>
        <begin position="196"/>
        <end position="349"/>
    </location>
</feature>
<comment type="subunit">
    <text evidence="12">Monomer. Interacts with ssb (via C-terminus); this interaction stimulates the exonuclease activity by recruiting the enzyme to its substrate.</text>
</comment>
<dbReference type="Pfam" id="PF00929">
    <property type="entry name" value="RNase_T"/>
    <property type="match status" value="1"/>
</dbReference>
<proteinExistence type="predicted"/>
<feature type="binding site" evidence="15">
    <location>
        <position position="180"/>
    </location>
    <ligand>
        <name>Mg(2+)</name>
        <dbReference type="ChEBI" id="CHEBI:18420"/>
        <label>2</label>
    </ligand>
</feature>
<dbReference type="GO" id="GO:0008310">
    <property type="term" value="F:single-stranded DNA 3'-5' DNA exonuclease activity"/>
    <property type="evidence" value="ECO:0007669"/>
    <property type="project" value="UniProtKB-EC"/>
</dbReference>
<keyword evidence="6 13" id="KW-0227">DNA damage</keyword>
<dbReference type="PIRSF" id="PIRSF000977">
    <property type="entry name" value="Exodeoxyribonuclease_I"/>
    <property type="match status" value="1"/>
</dbReference>
<dbReference type="InterPro" id="IPR038649">
    <property type="entry name" value="EXOI_SH3_sf"/>
</dbReference>
<keyword evidence="4 13" id="KW-0540">Nuclease</keyword>
<evidence type="ECO:0000256" key="10">
    <source>
        <dbReference type="ARBA" id="ARBA00023125"/>
    </source>
</evidence>
<evidence type="ECO:0000256" key="15">
    <source>
        <dbReference type="PIRSR" id="PIRSR000977-2"/>
    </source>
</evidence>
<dbReference type="Gene3D" id="1.20.1280.70">
    <property type="entry name" value="Exonuclease ExoI, domain 3"/>
    <property type="match status" value="1"/>
</dbReference>
<organism evidence="19 20">
    <name type="scientific">SAR92 clade bacterium</name>
    <dbReference type="NCBI Taxonomy" id="2315479"/>
    <lineage>
        <taxon>Bacteria</taxon>
        <taxon>Pseudomonadati</taxon>
        <taxon>Pseudomonadota</taxon>
        <taxon>Gammaproteobacteria</taxon>
        <taxon>Cellvibrionales</taxon>
        <taxon>Porticoccaceae</taxon>
        <taxon>SAR92 clade</taxon>
    </lineage>
</organism>
<evidence type="ECO:0000256" key="8">
    <source>
        <dbReference type="ARBA" id="ARBA00022839"/>
    </source>
</evidence>
<evidence type="ECO:0000259" key="17">
    <source>
        <dbReference type="PROSITE" id="PS51784"/>
    </source>
</evidence>
<comment type="cofactor">
    <cofactor evidence="15">
        <name>Mg(2+)</name>
        <dbReference type="ChEBI" id="CHEBI:18420"/>
    </cofactor>
    <text evidence="15">Binds 2 Mg(2+) ions per monomer.</text>
</comment>
<evidence type="ECO:0000256" key="3">
    <source>
        <dbReference type="ARBA" id="ARBA00019900"/>
    </source>
</evidence>
<dbReference type="GO" id="GO:0003677">
    <property type="term" value="F:DNA binding"/>
    <property type="evidence" value="ECO:0007669"/>
    <property type="project" value="UniProtKB-KW"/>
</dbReference>
<keyword evidence="16" id="KW-0175">Coiled coil</keyword>
<keyword evidence="7 13" id="KW-0378">Hydrolase</keyword>
<dbReference type="InterPro" id="IPR034747">
    <property type="entry name" value="EXOI_SH3"/>
</dbReference>
<evidence type="ECO:0000256" key="4">
    <source>
        <dbReference type="ARBA" id="ARBA00022722"/>
    </source>
</evidence>
<evidence type="ECO:0000256" key="16">
    <source>
        <dbReference type="SAM" id="Coils"/>
    </source>
</evidence>
<dbReference type="EC" id="3.1.11.1" evidence="2 13"/>
<feature type="binding site" evidence="14">
    <location>
        <position position="11"/>
    </location>
    <ligand>
        <name>substrate</name>
    </ligand>
</feature>
<dbReference type="PROSITE" id="PS51784">
    <property type="entry name" value="EXOI_SH3"/>
    <property type="match status" value="1"/>
</dbReference>
<dbReference type="InterPro" id="IPR012337">
    <property type="entry name" value="RNaseH-like_sf"/>
</dbReference>
<name>A0A520LL22_9GAMM</name>
<keyword evidence="11 13" id="KW-0234">DNA repair</keyword>
<evidence type="ECO:0000256" key="7">
    <source>
        <dbReference type="ARBA" id="ARBA00022801"/>
    </source>
</evidence>
<feature type="coiled-coil region" evidence="16">
    <location>
        <begin position="314"/>
        <end position="341"/>
    </location>
</feature>
<evidence type="ECO:0000256" key="9">
    <source>
        <dbReference type="ARBA" id="ARBA00022842"/>
    </source>
</evidence>
<sequence length="480" mass="55449">MGQSLFWHDYETSGVNPSLDQPLQFAGIRTNESLEIIDDPVLIYCKPHLDIIPSPVACLVTKISPQIADREGLKEPEFIKKIYNEMIKPGTCAVGYNSIKFDDEFTRFTLYRNFFDPYEREWKNGNTRWDIINMMRLARALRPEGIEWPNHDDGKPSFKLEDLTRANGIEHSGAHDALADVYATIELAKLVRLKQPRLFHYIYRIRKKNEVSRIVNLETRDPVFCVSGALSHANMYGSIILPLIRHPINQNSIICWDLSKDPSLMIDSDMESLSEIFFGLGSMSSSTQKSLPFIVHVNRSPVVMSVNVVTPNIAKKLSLDLEKCEDNLNKLLKAKDLCQKLKRIYDQKFPQAHESAETALYSGFIPKEDAETSKSVRNAQLIDLRESRFIFQDKRLNELLFLYRARNFKESLSSAEVNLWREMRRDKLISGRFGVRYVSQTRQEISDLKNKYTSKEDVNILNNLLDWILNLETDFLSNLE</sequence>
<dbReference type="EMBL" id="SHBO01000035">
    <property type="protein sequence ID" value="RZO05883.1"/>
    <property type="molecule type" value="Genomic_DNA"/>
</dbReference>
<dbReference type="Pfam" id="PF26016">
    <property type="entry name" value="ExoI_C"/>
    <property type="match status" value="1"/>
</dbReference>
<evidence type="ECO:0000313" key="19">
    <source>
        <dbReference type="EMBL" id="RZO05883.1"/>
    </source>
</evidence>
<dbReference type="InterPro" id="IPR036397">
    <property type="entry name" value="RNaseH_sf"/>
</dbReference>
<evidence type="ECO:0000256" key="11">
    <source>
        <dbReference type="ARBA" id="ARBA00023204"/>
    </source>
</evidence>
<dbReference type="FunFam" id="3.30.420.10:FF:000033">
    <property type="entry name" value="Exodeoxyribonuclease I"/>
    <property type="match status" value="1"/>
</dbReference>
<dbReference type="InterPro" id="IPR013620">
    <property type="entry name" value="Exonuc_1_SH3"/>
</dbReference>
<keyword evidence="8 13" id="KW-0269">Exonuclease</keyword>
<dbReference type="Gene3D" id="3.30.1520.20">
    <property type="entry name" value="Exonuclease ExoI, domain 2"/>
    <property type="match status" value="1"/>
</dbReference>
<evidence type="ECO:0000256" key="1">
    <source>
        <dbReference type="ARBA" id="ARBA00000563"/>
    </source>
</evidence>
<gene>
    <name evidence="19" type="ORF">EVB02_03075</name>
</gene>
<comment type="caution">
    <text evidence="19">The sequence shown here is derived from an EMBL/GenBank/DDBJ whole genome shotgun (WGS) entry which is preliminary data.</text>
</comment>
<dbReference type="Proteomes" id="UP000318148">
    <property type="component" value="Unassembled WGS sequence"/>
</dbReference>
<dbReference type="SUPFAM" id="SSF53098">
    <property type="entry name" value="Ribonuclease H-like"/>
    <property type="match status" value="1"/>
</dbReference>
<reference evidence="19 20" key="1">
    <citation type="submission" date="2019-02" db="EMBL/GenBank/DDBJ databases">
        <title>Prokaryotic population dynamics and viral predation in marine succession experiment using metagenomics: the confinement effect.</title>
        <authorList>
            <person name="Haro-Moreno J.M."/>
            <person name="Rodriguez-Valera F."/>
            <person name="Lopez-Perez M."/>
        </authorList>
    </citation>
    <scope>NUCLEOTIDE SEQUENCE [LARGE SCALE GENOMIC DNA]</scope>
    <source>
        <strain evidence="19">MED-G169</strain>
    </source>
</reference>
<dbReference type="GO" id="GO:0046872">
    <property type="term" value="F:metal ion binding"/>
    <property type="evidence" value="ECO:0007669"/>
    <property type="project" value="UniProtKB-KW"/>
</dbReference>
<dbReference type="Gene3D" id="3.30.420.10">
    <property type="entry name" value="Ribonuclease H-like superfamily/Ribonuclease H"/>
    <property type="match status" value="1"/>
</dbReference>
<feature type="binding site" evidence="15">
    <location>
        <position position="9"/>
    </location>
    <ligand>
        <name>Mg(2+)</name>
        <dbReference type="ChEBI" id="CHEBI:18420"/>
        <label>1</label>
    </ligand>
</feature>
<dbReference type="NCBIfam" id="NF008746">
    <property type="entry name" value="PRK11779.1"/>
    <property type="match status" value="1"/>
</dbReference>
<dbReference type="InterPro" id="IPR013520">
    <property type="entry name" value="Ribonucl_H"/>
</dbReference>
<dbReference type="AlphaFoldDB" id="A0A520LL22"/>
<protein>
    <recommendedName>
        <fullName evidence="3 13">Exodeoxyribonuclease I</fullName>
        <ecNumber evidence="2 13">3.1.11.1</ecNumber>
    </recommendedName>
</protein>
<dbReference type="InterPro" id="IPR058561">
    <property type="entry name" value="Exonuc_1_C"/>
</dbReference>
<feature type="binding site" evidence="15">
    <location>
        <position position="11"/>
    </location>
    <ligand>
        <name>Mg(2+)</name>
        <dbReference type="ChEBI" id="CHEBI:18420"/>
        <label>2</label>
    </ligand>
</feature>
<evidence type="ECO:0000256" key="5">
    <source>
        <dbReference type="ARBA" id="ARBA00022723"/>
    </source>
</evidence>
<comment type="catalytic activity">
    <reaction evidence="1 13">
        <text>Exonucleolytic cleavage in the 3'- to 5'-direction to yield nucleoside 5'-phosphates.</text>
        <dbReference type="EC" id="3.1.11.1"/>
    </reaction>
</comment>
<evidence type="ECO:0000256" key="2">
    <source>
        <dbReference type="ARBA" id="ARBA00012108"/>
    </source>
</evidence>
<dbReference type="Pfam" id="PF08411">
    <property type="entry name" value="ExoI_SH3"/>
    <property type="match status" value="1"/>
</dbReference>
<keyword evidence="9 15" id="KW-0460">Magnesium</keyword>
<evidence type="ECO:0000256" key="13">
    <source>
        <dbReference type="PIRNR" id="PIRNR000977"/>
    </source>
</evidence>
<dbReference type="PROSITE" id="PS51785">
    <property type="entry name" value="EXOI_C"/>
    <property type="match status" value="1"/>
</dbReference>
<evidence type="ECO:0000313" key="20">
    <source>
        <dbReference type="Proteomes" id="UP000318148"/>
    </source>
</evidence>
<feature type="binding site" evidence="14">
    <location>
        <position position="159"/>
    </location>
    <ligand>
        <name>substrate</name>
    </ligand>
</feature>
<dbReference type="SMART" id="SM00479">
    <property type="entry name" value="EXOIII"/>
    <property type="match status" value="1"/>
</dbReference>
<evidence type="ECO:0000256" key="14">
    <source>
        <dbReference type="PIRSR" id="PIRSR000977-1"/>
    </source>
</evidence>
<keyword evidence="5 15" id="KW-0479">Metal-binding</keyword>
<keyword evidence="10" id="KW-0238">DNA-binding</keyword>
<evidence type="ECO:0000256" key="6">
    <source>
        <dbReference type="ARBA" id="ARBA00022763"/>
    </source>
</evidence>